<gene>
    <name evidence="3" type="ORF">KFK09_003931</name>
</gene>
<organism evidence="3 4">
    <name type="scientific">Dendrobium nobile</name>
    <name type="common">Orchid</name>
    <dbReference type="NCBI Taxonomy" id="94219"/>
    <lineage>
        <taxon>Eukaryota</taxon>
        <taxon>Viridiplantae</taxon>
        <taxon>Streptophyta</taxon>
        <taxon>Embryophyta</taxon>
        <taxon>Tracheophyta</taxon>
        <taxon>Spermatophyta</taxon>
        <taxon>Magnoliopsida</taxon>
        <taxon>Liliopsida</taxon>
        <taxon>Asparagales</taxon>
        <taxon>Orchidaceae</taxon>
        <taxon>Epidendroideae</taxon>
        <taxon>Malaxideae</taxon>
        <taxon>Dendrobiinae</taxon>
        <taxon>Dendrobium</taxon>
    </lineage>
</organism>
<evidence type="ECO:0000256" key="1">
    <source>
        <dbReference type="PROSITE-ProRule" id="PRU00047"/>
    </source>
</evidence>
<proteinExistence type="predicted"/>
<dbReference type="PANTHER" id="PTHR31286">
    <property type="entry name" value="GLYCINE-RICH CELL WALL STRUCTURAL PROTEIN 1.8-LIKE"/>
    <property type="match status" value="1"/>
</dbReference>
<evidence type="ECO:0000313" key="4">
    <source>
        <dbReference type="Proteomes" id="UP000829196"/>
    </source>
</evidence>
<keyword evidence="1" id="KW-0862">Zinc</keyword>
<keyword evidence="1" id="KW-0479">Metal-binding</keyword>
<dbReference type="PANTHER" id="PTHR31286:SF99">
    <property type="entry name" value="DUF4283 DOMAIN-CONTAINING PROTEIN"/>
    <property type="match status" value="1"/>
</dbReference>
<evidence type="ECO:0000313" key="3">
    <source>
        <dbReference type="EMBL" id="KAI0524557.1"/>
    </source>
</evidence>
<keyword evidence="1" id="KW-0863">Zinc-finger</keyword>
<dbReference type="Pfam" id="PF14111">
    <property type="entry name" value="DUF4283"/>
    <property type="match status" value="1"/>
</dbReference>
<dbReference type="InterPro" id="IPR040256">
    <property type="entry name" value="At4g02000-like"/>
</dbReference>
<dbReference type="OrthoDB" id="1096772at2759"/>
<feature type="domain" description="CCHC-type" evidence="2">
    <location>
        <begin position="137"/>
        <end position="152"/>
    </location>
</feature>
<sequence length="195" mass="22446">MTSIGMNWILCSFKTNDAVEEILNRGPWYISGFIFGMDRWCPEFDPNSFKGISAPVWIRLPNLPLYCWDEDNLARIASCFGTPMYFYSNTFRWGKREFSRICVRIELEKKLLIGVWVEGSAGRFFQRVEYEKIDLLCYQCGKVGHEVKSCPKNVSVGIQDLKCGKSFDANNEDIKEVTDGKKPITSAEFGPWIHV</sequence>
<dbReference type="GO" id="GO:0003676">
    <property type="term" value="F:nucleic acid binding"/>
    <property type="evidence" value="ECO:0007669"/>
    <property type="project" value="InterPro"/>
</dbReference>
<reference evidence="3" key="1">
    <citation type="journal article" date="2022" name="Front. Genet.">
        <title>Chromosome-Scale Assembly of the Dendrobium nobile Genome Provides Insights Into the Molecular Mechanism of the Biosynthesis of the Medicinal Active Ingredient of Dendrobium.</title>
        <authorList>
            <person name="Xu Q."/>
            <person name="Niu S.-C."/>
            <person name="Li K.-L."/>
            <person name="Zheng P.-J."/>
            <person name="Zhang X.-J."/>
            <person name="Jia Y."/>
            <person name="Liu Y."/>
            <person name="Niu Y.-X."/>
            <person name="Yu L.-H."/>
            <person name="Chen D.-F."/>
            <person name="Zhang G.-Q."/>
        </authorList>
    </citation>
    <scope>NUCLEOTIDE SEQUENCE</scope>
    <source>
        <tissue evidence="3">Leaf</tissue>
    </source>
</reference>
<dbReference type="InterPro" id="IPR036875">
    <property type="entry name" value="Znf_CCHC_sf"/>
</dbReference>
<dbReference type="Proteomes" id="UP000829196">
    <property type="component" value="Unassembled WGS sequence"/>
</dbReference>
<name>A0A8T3C4D4_DENNO</name>
<keyword evidence="4" id="KW-1185">Reference proteome</keyword>
<dbReference type="InterPro" id="IPR001878">
    <property type="entry name" value="Znf_CCHC"/>
</dbReference>
<accession>A0A8T3C4D4</accession>
<dbReference type="PROSITE" id="PS50158">
    <property type="entry name" value="ZF_CCHC"/>
    <property type="match status" value="1"/>
</dbReference>
<protein>
    <recommendedName>
        <fullName evidence="2">CCHC-type domain-containing protein</fullName>
    </recommendedName>
</protein>
<dbReference type="SUPFAM" id="SSF57756">
    <property type="entry name" value="Retrovirus zinc finger-like domains"/>
    <property type="match status" value="1"/>
</dbReference>
<dbReference type="GO" id="GO:0008270">
    <property type="term" value="F:zinc ion binding"/>
    <property type="evidence" value="ECO:0007669"/>
    <property type="project" value="UniProtKB-KW"/>
</dbReference>
<dbReference type="AlphaFoldDB" id="A0A8T3C4D4"/>
<evidence type="ECO:0000259" key="2">
    <source>
        <dbReference type="PROSITE" id="PS50158"/>
    </source>
</evidence>
<comment type="caution">
    <text evidence="3">The sequence shown here is derived from an EMBL/GenBank/DDBJ whole genome shotgun (WGS) entry which is preliminary data.</text>
</comment>
<dbReference type="InterPro" id="IPR025558">
    <property type="entry name" value="DUF4283"/>
</dbReference>
<dbReference type="EMBL" id="JAGYWB010000004">
    <property type="protein sequence ID" value="KAI0524557.1"/>
    <property type="molecule type" value="Genomic_DNA"/>
</dbReference>